<proteinExistence type="predicted"/>
<dbReference type="Proteomes" id="UP000268048">
    <property type="component" value="Chromosome"/>
</dbReference>
<keyword evidence="1" id="KW-0812">Transmembrane</keyword>
<keyword evidence="1" id="KW-0472">Membrane</keyword>
<keyword evidence="1" id="KW-1133">Transmembrane helix</keyword>
<accession>A0A3G7TKT1</accession>
<protein>
    <submittedName>
        <fullName evidence="2">Uncharacterized protein</fullName>
    </submittedName>
</protein>
<feature type="transmembrane region" description="Helical" evidence="1">
    <location>
        <begin position="200"/>
        <end position="217"/>
    </location>
</feature>
<evidence type="ECO:0000256" key="1">
    <source>
        <dbReference type="SAM" id="Phobius"/>
    </source>
</evidence>
<gene>
    <name evidence="2" type="ORF">C4K04_2030</name>
</gene>
<name>A0A3G7TKT1_9PSED</name>
<dbReference type="AlphaFoldDB" id="A0A3G7TKT1"/>
<evidence type="ECO:0000313" key="2">
    <source>
        <dbReference type="EMBL" id="AZE47714.1"/>
    </source>
</evidence>
<sequence length="223" mass="24977">MDALRYLISIQGTDNRQEISALLDYQQKSLKHFNYIEEFVGNSDLLGARESAKWAQGFAEDCYSVLEAMPGHWELLRSEFERLGLNPATCEPISTAFANMQRMVVAYLPREKRKALYQQLKGESLPVFGFEKKAKNYMSMNKVMSFVFGVSFIIVMLLIALLKPEPSEFQYKVFRAVLALACGGIGAVIPGILEVKVSKAIKAGGAIAIFVIVYFWNPAKMIG</sequence>
<evidence type="ECO:0000313" key="3">
    <source>
        <dbReference type="Proteomes" id="UP000268048"/>
    </source>
</evidence>
<dbReference type="EMBL" id="CP027753">
    <property type="protein sequence ID" value="AZE47714.1"/>
    <property type="molecule type" value="Genomic_DNA"/>
</dbReference>
<organism evidence="2 3">
    <name type="scientific">Pseudomonas chlororaphis</name>
    <dbReference type="NCBI Taxonomy" id="587753"/>
    <lineage>
        <taxon>Bacteria</taxon>
        <taxon>Pseudomonadati</taxon>
        <taxon>Pseudomonadota</taxon>
        <taxon>Gammaproteobacteria</taxon>
        <taxon>Pseudomonadales</taxon>
        <taxon>Pseudomonadaceae</taxon>
        <taxon>Pseudomonas</taxon>
    </lineage>
</organism>
<feature type="transmembrane region" description="Helical" evidence="1">
    <location>
        <begin position="143"/>
        <end position="162"/>
    </location>
</feature>
<feature type="transmembrane region" description="Helical" evidence="1">
    <location>
        <begin position="174"/>
        <end position="193"/>
    </location>
</feature>
<reference evidence="2 3" key="1">
    <citation type="submission" date="2018-03" db="EMBL/GenBank/DDBJ databases">
        <title>Diversity of phytobeneficial traits revealed by whole-genome analysis of worldwide-isolated phenazine-producing Pseudomonas spp.</title>
        <authorList>
            <person name="Biessy A."/>
            <person name="Novinscak A."/>
            <person name="Blom J."/>
            <person name="Leger G."/>
            <person name="Thomashow L.S."/>
            <person name="Cazorla F.M."/>
            <person name="Josic D."/>
            <person name="Filion M."/>
        </authorList>
    </citation>
    <scope>NUCLEOTIDE SEQUENCE [LARGE SCALE GENOMIC DNA]</scope>
    <source>
        <strain evidence="2 3">B25</strain>
    </source>
</reference>